<dbReference type="CDD" id="cd00099">
    <property type="entry name" value="IgV"/>
    <property type="match status" value="2"/>
</dbReference>
<dbReference type="SMART" id="SM00409">
    <property type="entry name" value="IG"/>
    <property type="match status" value="2"/>
</dbReference>
<dbReference type="SUPFAM" id="SSF48726">
    <property type="entry name" value="Immunoglobulin"/>
    <property type="match status" value="2"/>
</dbReference>
<organism evidence="10 11">
    <name type="scientific">Tetraodon nigroviridis</name>
    <name type="common">Spotted green pufferfish</name>
    <name type="synonym">Chelonodon nigroviridis</name>
    <dbReference type="NCBI Taxonomy" id="99883"/>
    <lineage>
        <taxon>Eukaryota</taxon>
        <taxon>Metazoa</taxon>
        <taxon>Chordata</taxon>
        <taxon>Craniata</taxon>
        <taxon>Vertebrata</taxon>
        <taxon>Euteleostomi</taxon>
        <taxon>Actinopterygii</taxon>
        <taxon>Neopterygii</taxon>
        <taxon>Teleostei</taxon>
        <taxon>Neoteleostei</taxon>
        <taxon>Acanthomorphata</taxon>
        <taxon>Eupercaria</taxon>
        <taxon>Tetraodontiformes</taxon>
        <taxon>Tetradontoidea</taxon>
        <taxon>Tetraodontidae</taxon>
        <taxon>Tetraodon</taxon>
    </lineage>
</organism>
<keyword evidence="5 8" id="KW-0472">Membrane</keyword>
<keyword evidence="6" id="KW-1015">Disulfide bond</keyword>
<evidence type="ECO:0000256" key="6">
    <source>
        <dbReference type="ARBA" id="ARBA00023157"/>
    </source>
</evidence>
<dbReference type="SMART" id="SM00408">
    <property type="entry name" value="IGc2"/>
    <property type="match status" value="1"/>
</dbReference>
<reference evidence="10" key="2">
    <citation type="submission" date="2025-08" db="UniProtKB">
        <authorList>
            <consortium name="Ensembl"/>
        </authorList>
    </citation>
    <scope>IDENTIFICATION</scope>
</reference>
<protein>
    <recommendedName>
        <fullName evidence="9">Ig-like domain-containing protein</fullName>
    </recommendedName>
</protein>
<dbReference type="PANTHER" id="PTHR19433">
    <property type="entry name" value="T-CELL RECEPTOR ALPHA CHAIN V REGION-RELATED"/>
    <property type="match status" value="1"/>
</dbReference>
<dbReference type="Gene3D" id="2.60.40.10">
    <property type="entry name" value="Immunoglobulins"/>
    <property type="match status" value="2"/>
</dbReference>
<dbReference type="InterPro" id="IPR052051">
    <property type="entry name" value="TCR_complex_component"/>
</dbReference>
<dbReference type="Pfam" id="PF07686">
    <property type="entry name" value="V-set"/>
    <property type="match status" value="2"/>
</dbReference>
<evidence type="ECO:0000256" key="1">
    <source>
        <dbReference type="ARBA" id="ARBA00004236"/>
    </source>
</evidence>
<keyword evidence="7" id="KW-0325">Glycoprotein</keyword>
<sequence length="325" mass="37023">YVCFSVCFTLAKTATMEFSSSINWKNTFIHVKPGQNLTLPCLYTGMVYARISWFKQTVGEMPKLISVYRTSSKTGTFYHDFRSNTRFNLHPHSKGINLTFANLNFSDSATYYCANQDQYFFEFIHGYNIIVEDSELTITQSPSESIQPGGSGTLNCLVHTGTCDMNHTVHWFKHSRPSQLELVYSHNKSRNECGEKTNTCFYSLNIKSWNSSHRGIYYCAVEACGRFLFGNGTKLDFEGNLSKSVSKTFMMAVLVHTVIVLLSIYIFLTKKRNGPYLSDSQSSFPVANTEDLDSDIQNYASLDFQEAKRQRRISPENPTETNVVY</sequence>
<evidence type="ECO:0000256" key="4">
    <source>
        <dbReference type="ARBA" id="ARBA00022859"/>
    </source>
</evidence>
<keyword evidence="11" id="KW-1185">Reference proteome</keyword>
<dbReference type="InterPro" id="IPR013783">
    <property type="entry name" value="Ig-like_fold"/>
</dbReference>
<name>H3BXS8_TETNG</name>
<feature type="domain" description="Ig-like" evidence="9">
    <location>
        <begin position="134"/>
        <end position="242"/>
    </location>
</feature>
<reference evidence="10" key="3">
    <citation type="submission" date="2025-09" db="UniProtKB">
        <authorList>
            <consortium name="Ensembl"/>
        </authorList>
    </citation>
    <scope>IDENTIFICATION</scope>
</reference>
<keyword evidence="3" id="KW-0732">Signal</keyword>
<dbReference type="InterPro" id="IPR003598">
    <property type="entry name" value="Ig_sub2"/>
</dbReference>
<dbReference type="InterPro" id="IPR007110">
    <property type="entry name" value="Ig-like_dom"/>
</dbReference>
<dbReference type="PROSITE" id="PS50835">
    <property type="entry name" value="IG_LIKE"/>
    <property type="match status" value="2"/>
</dbReference>
<reference evidence="11" key="1">
    <citation type="journal article" date="2004" name="Nature">
        <title>Genome duplication in the teleost fish Tetraodon nigroviridis reveals the early vertebrate proto-karyotype.</title>
        <authorList>
            <person name="Jaillon O."/>
            <person name="Aury J.-M."/>
            <person name="Brunet F."/>
            <person name="Petit J.-L."/>
            <person name="Stange-Thomann N."/>
            <person name="Mauceli E."/>
            <person name="Bouneau L."/>
            <person name="Fischer C."/>
            <person name="Ozouf-Costaz C."/>
            <person name="Bernot A."/>
            <person name="Nicaud S."/>
            <person name="Jaffe D."/>
            <person name="Fisher S."/>
            <person name="Lutfalla G."/>
            <person name="Dossat C."/>
            <person name="Segurens B."/>
            <person name="Dasilva C."/>
            <person name="Salanoubat M."/>
            <person name="Levy M."/>
            <person name="Boudet N."/>
            <person name="Castellano S."/>
            <person name="Anthouard V."/>
            <person name="Jubin C."/>
            <person name="Castelli V."/>
            <person name="Katinka M."/>
            <person name="Vacherie B."/>
            <person name="Biemont C."/>
            <person name="Skalli Z."/>
            <person name="Cattolico L."/>
            <person name="Poulain J."/>
            <person name="De Berardinis V."/>
            <person name="Cruaud C."/>
            <person name="Duprat S."/>
            <person name="Brottier P."/>
            <person name="Coutanceau J.-P."/>
            <person name="Gouzy J."/>
            <person name="Parra G."/>
            <person name="Lardier G."/>
            <person name="Chapple C."/>
            <person name="McKernan K.J."/>
            <person name="McEwan P."/>
            <person name="Bosak S."/>
            <person name="Kellis M."/>
            <person name="Volff J.-N."/>
            <person name="Guigo R."/>
            <person name="Zody M.C."/>
            <person name="Mesirov J."/>
            <person name="Lindblad-Toh K."/>
            <person name="Birren B."/>
            <person name="Nusbaum C."/>
            <person name="Kahn D."/>
            <person name="Robinson-Rechavi M."/>
            <person name="Laudet V."/>
            <person name="Schachter V."/>
            <person name="Quetier F."/>
            <person name="Saurin W."/>
            <person name="Scarpelli C."/>
            <person name="Wincker P."/>
            <person name="Lander E.S."/>
            <person name="Weissenbach J."/>
            <person name="Roest Crollius H."/>
        </authorList>
    </citation>
    <scope>NUCLEOTIDE SEQUENCE [LARGE SCALE GENOMIC DNA]</scope>
</reference>
<evidence type="ECO:0000256" key="2">
    <source>
        <dbReference type="ARBA" id="ARBA00022475"/>
    </source>
</evidence>
<dbReference type="HOGENOM" id="CLU_055459_0_0_1"/>
<dbReference type="GeneTree" id="ENSGT00940000162676"/>
<keyword evidence="2" id="KW-1003">Cell membrane</keyword>
<proteinExistence type="predicted"/>
<dbReference type="Ensembl" id="ENSTNIT00000001979.1">
    <property type="protein sequence ID" value="ENSTNIP00000000791.1"/>
    <property type="gene ID" value="ENSTNIG00000000867.1"/>
</dbReference>
<keyword evidence="8" id="KW-0812">Transmembrane</keyword>
<comment type="subcellular location">
    <subcellularLocation>
        <location evidence="1">Cell membrane</location>
    </subcellularLocation>
</comment>
<dbReference type="InParanoid" id="H3BXS8"/>
<feature type="transmembrane region" description="Helical" evidence="8">
    <location>
        <begin position="249"/>
        <end position="268"/>
    </location>
</feature>
<dbReference type="InterPro" id="IPR013106">
    <property type="entry name" value="Ig_V-set"/>
</dbReference>
<evidence type="ECO:0000256" key="7">
    <source>
        <dbReference type="ARBA" id="ARBA00023180"/>
    </source>
</evidence>
<evidence type="ECO:0000256" key="5">
    <source>
        <dbReference type="ARBA" id="ARBA00023136"/>
    </source>
</evidence>
<keyword evidence="4" id="KW-0391">Immunity</keyword>
<dbReference type="AlphaFoldDB" id="H3BXS8"/>
<evidence type="ECO:0000256" key="3">
    <source>
        <dbReference type="ARBA" id="ARBA00022729"/>
    </source>
</evidence>
<dbReference type="GO" id="GO:0002376">
    <property type="term" value="P:immune system process"/>
    <property type="evidence" value="ECO:0007669"/>
    <property type="project" value="UniProtKB-KW"/>
</dbReference>
<dbReference type="InterPro" id="IPR036179">
    <property type="entry name" value="Ig-like_dom_sf"/>
</dbReference>
<feature type="domain" description="Ig-like" evidence="9">
    <location>
        <begin position="31"/>
        <end position="113"/>
    </location>
</feature>
<dbReference type="OMA" id="SHGAMER"/>
<dbReference type="PANTHER" id="PTHR19433:SF111">
    <property type="entry name" value="T CELL RECEPTOR ALPHA VARIABLE 4"/>
    <property type="match status" value="1"/>
</dbReference>
<dbReference type="SMART" id="SM00406">
    <property type="entry name" value="IGv"/>
    <property type="match status" value="2"/>
</dbReference>
<dbReference type="GO" id="GO:0009617">
    <property type="term" value="P:response to bacterium"/>
    <property type="evidence" value="ECO:0007669"/>
    <property type="project" value="TreeGrafter"/>
</dbReference>
<dbReference type="InterPro" id="IPR003599">
    <property type="entry name" value="Ig_sub"/>
</dbReference>
<dbReference type="GO" id="GO:0005886">
    <property type="term" value="C:plasma membrane"/>
    <property type="evidence" value="ECO:0007669"/>
    <property type="project" value="UniProtKB-SubCell"/>
</dbReference>
<accession>H3BXS8</accession>
<evidence type="ECO:0000256" key="8">
    <source>
        <dbReference type="SAM" id="Phobius"/>
    </source>
</evidence>
<evidence type="ECO:0000313" key="11">
    <source>
        <dbReference type="Proteomes" id="UP000007303"/>
    </source>
</evidence>
<keyword evidence="8" id="KW-1133">Transmembrane helix</keyword>
<dbReference type="Proteomes" id="UP000007303">
    <property type="component" value="Unassembled WGS sequence"/>
</dbReference>
<evidence type="ECO:0000259" key="9">
    <source>
        <dbReference type="PROSITE" id="PS50835"/>
    </source>
</evidence>
<evidence type="ECO:0000313" key="10">
    <source>
        <dbReference type="Ensembl" id="ENSTNIP00000000791.1"/>
    </source>
</evidence>